<reference evidence="1" key="1">
    <citation type="submission" date="2020-06" db="EMBL/GenBank/DDBJ databases">
        <title>Legume-microbial interactions unlock mineral nutrients during tropical forest succession.</title>
        <authorList>
            <person name="Epihov D.Z."/>
        </authorList>
    </citation>
    <scope>NUCLEOTIDE SEQUENCE [LARGE SCALE GENOMIC DNA]</scope>
    <source>
        <strain evidence="1">Pan2503</strain>
    </source>
</reference>
<protein>
    <recommendedName>
        <fullName evidence="3">Peptidase S9 prolyl oligopeptidase catalytic domain-containing protein</fullName>
    </recommendedName>
</protein>
<evidence type="ECO:0000313" key="1">
    <source>
        <dbReference type="EMBL" id="MBA0088442.1"/>
    </source>
</evidence>
<dbReference type="InterPro" id="IPR029058">
    <property type="entry name" value="AB_hydrolase_fold"/>
</dbReference>
<keyword evidence="2" id="KW-1185">Reference proteome</keyword>
<comment type="caution">
    <text evidence="1">The sequence shown here is derived from an EMBL/GenBank/DDBJ whole genome shotgun (WGS) entry which is preliminary data.</text>
</comment>
<evidence type="ECO:0000313" key="2">
    <source>
        <dbReference type="Proteomes" id="UP000567293"/>
    </source>
</evidence>
<name>A0A7V8T070_9BACT</name>
<sequence length="70" mass="8229">MNVPFLESVWLIDEALKKHKGNLVSFMMYPGEFHYFSREHALGDAWHRVEEFFDTYLRTPATTSAARKAH</sequence>
<dbReference type="EMBL" id="JACDQQ010002501">
    <property type="protein sequence ID" value="MBA0088442.1"/>
    <property type="molecule type" value="Genomic_DNA"/>
</dbReference>
<accession>A0A7V8T070</accession>
<dbReference type="AlphaFoldDB" id="A0A7V8T070"/>
<organism evidence="1 2">
    <name type="scientific">Candidatus Acidiferrum panamense</name>
    <dbReference type="NCBI Taxonomy" id="2741543"/>
    <lineage>
        <taxon>Bacteria</taxon>
        <taxon>Pseudomonadati</taxon>
        <taxon>Acidobacteriota</taxon>
        <taxon>Terriglobia</taxon>
        <taxon>Candidatus Acidiferrales</taxon>
        <taxon>Candidatus Acidiferrum</taxon>
    </lineage>
</organism>
<dbReference type="Proteomes" id="UP000567293">
    <property type="component" value="Unassembled WGS sequence"/>
</dbReference>
<dbReference type="Gene3D" id="3.40.50.1820">
    <property type="entry name" value="alpha/beta hydrolase"/>
    <property type="match status" value="1"/>
</dbReference>
<evidence type="ECO:0008006" key="3">
    <source>
        <dbReference type="Google" id="ProtNLM"/>
    </source>
</evidence>
<proteinExistence type="predicted"/>
<dbReference type="SUPFAM" id="SSF53474">
    <property type="entry name" value="alpha/beta-Hydrolases"/>
    <property type="match status" value="1"/>
</dbReference>
<gene>
    <name evidence="1" type="ORF">HRJ53_25940</name>
</gene>